<comment type="caution">
    <text evidence="2">The sequence shown here is derived from an EMBL/GenBank/DDBJ whole genome shotgun (WGS) entry which is preliminary data.</text>
</comment>
<feature type="region of interest" description="Disordered" evidence="1">
    <location>
        <begin position="1"/>
        <end position="99"/>
    </location>
</feature>
<dbReference type="AlphaFoldDB" id="A0A7Z0B2S9"/>
<evidence type="ECO:0000256" key="1">
    <source>
        <dbReference type="SAM" id="MobiDB-lite"/>
    </source>
</evidence>
<reference evidence="2 3" key="1">
    <citation type="submission" date="2020-07" db="EMBL/GenBank/DDBJ databases">
        <title>Exploring microbial biodiversity for novel pathways involved in the catabolism of aromatic compounds derived from lignin.</title>
        <authorList>
            <person name="Elkins J."/>
        </authorList>
    </citation>
    <scope>NUCLEOTIDE SEQUENCE [LARGE SCALE GENOMIC DNA]</scope>
    <source>
        <strain evidence="2 3">H2C3B</strain>
    </source>
</reference>
<dbReference type="Proteomes" id="UP000572540">
    <property type="component" value="Unassembled WGS sequence"/>
</dbReference>
<evidence type="ECO:0000313" key="2">
    <source>
        <dbReference type="EMBL" id="NYH18288.1"/>
    </source>
</evidence>
<accession>A0A7Z0B2S9</accession>
<proteinExistence type="predicted"/>
<dbReference type="EMBL" id="JACCAU010000001">
    <property type="protein sequence ID" value="NYH18288.1"/>
    <property type="molecule type" value="Genomic_DNA"/>
</dbReference>
<protein>
    <submittedName>
        <fullName evidence="2">Uncharacterized protein</fullName>
    </submittedName>
</protein>
<name>A0A7Z0B2S9_9BURK</name>
<sequence length="99" mass="11621">MLRQQLDEQLQRAERHRDQHGTGPIEPHLTFVLDVPKMRQEAPDEKQRQQPDRQIDVEDRTPAVVLREETAERRPHCVSDTECRTHQHLPAQTHHGIGK</sequence>
<feature type="compositionally biased region" description="Basic and acidic residues" evidence="1">
    <location>
        <begin position="36"/>
        <end position="85"/>
    </location>
</feature>
<feature type="compositionally biased region" description="Basic and acidic residues" evidence="1">
    <location>
        <begin position="1"/>
        <end position="20"/>
    </location>
</feature>
<gene>
    <name evidence="2" type="ORF">GGD41_005516</name>
</gene>
<evidence type="ECO:0000313" key="3">
    <source>
        <dbReference type="Proteomes" id="UP000572540"/>
    </source>
</evidence>
<organism evidence="2 3">
    <name type="scientific">Paraburkholderia bryophila</name>
    <dbReference type="NCBI Taxonomy" id="420952"/>
    <lineage>
        <taxon>Bacteria</taxon>
        <taxon>Pseudomonadati</taxon>
        <taxon>Pseudomonadota</taxon>
        <taxon>Betaproteobacteria</taxon>
        <taxon>Burkholderiales</taxon>
        <taxon>Burkholderiaceae</taxon>
        <taxon>Paraburkholderia</taxon>
    </lineage>
</organism>